<dbReference type="SUPFAM" id="SSF51445">
    <property type="entry name" value="(Trans)glycosidases"/>
    <property type="match status" value="1"/>
</dbReference>
<dbReference type="AlphaFoldDB" id="A0A409VAJ3"/>
<dbReference type="InParanoid" id="A0A409VAJ3"/>
<feature type="region of interest" description="Disordered" evidence="3">
    <location>
        <begin position="213"/>
        <end position="237"/>
    </location>
</feature>
<reference evidence="5 6" key="1">
    <citation type="journal article" date="2018" name="Evol. Lett.">
        <title>Horizontal gene cluster transfer increased hallucinogenic mushroom diversity.</title>
        <authorList>
            <person name="Reynolds H.T."/>
            <person name="Vijayakumar V."/>
            <person name="Gluck-Thaler E."/>
            <person name="Korotkin H.B."/>
            <person name="Matheny P.B."/>
            <person name="Slot J.C."/>
        </authorList>
    </citation>
    <scope>NUCLEOTIDE SEQUENCE [LARGE SCALE GENOMIC DNA]</scope>
    <source>
        <strain evidence="5 6">2629</strain>
    </source>
</reference>
<dbReference type="Proteomes" id="UP000284842">
    <property type="component" value="Unassembled WGS sequence"/>
</dbReference>
<gene>
    <name evidence="5" type="ORF">CVT24_010310</name>
</gene>
<dbReference type="InterPro" id="IPR055129">
    <property type="entry name" value="YEATS_dom"/>
</dbReference>
<dbReference type="GO" id="GO:0005634">
    <property type="term" value="C:nucleus"/>
    <property type="evidence" value="ECO:0007669"/>
    <property type="project" value="UniProtKB-SubCell"/>
</dbReference>
<protein>
    <recommendedName>
        <fullName evidence="4">YEATS domain-containing protein</fullName>
    </recommendedName>
</protein>
<dbReference type="PANTHER" id="PTHR34154:SF14">
    <property type="entry name" value="ASL1-LIKE GLYCOSYL HYDROLASE CATALYTIC DOMAIN-CONTAINING PROTEIN"/>
    <property type="match status" value="1"/>
</dbReference>
<comment type="subcellular location">
    <subcellularLocation>
        <location evidence="2">Nucleus</location>
    </subcellularLocation>
</comment>
<organism evidence="5 6">
    <name type="scientific">Panaeolus cyanescens</name>
    <dbReference type="NCBI Taxonomy" id="181874"/>
    <lineage>
        <taxon>Eukaryota</taxon>
        <taxon>Fungi</taxon>
        <taxon>Dikarya</taxon>
        <taxon>Basidiomycota</taxon>
        <taxon>Agaricomycotina</taxon>
        <taxon>Agaricomycetes</taxon>
        <taxon>Agaricomycetidae</taxon>
        <taxon>Agaricales</taxon>
        <taxon>Agaricineae</taxon>
        <taxon>Galeropsidaceae</taxon>
        <taxon>Panaeolus</taxon>
    </lineage>
</organism>
<dbReference type="Gene3D" id="2.60.40.1970">
    <property type="entry name" value="YEATS domain"/>
    <property type="match status" value="1"/>
</dbReference>
<keyword evidence="1 2" id="KW-0539">Nucleus</keyword>
<feature type="domain" description="YEATS" evidence="4">
    <location>
        <begin position="334"/>
        <end position="509"/>
    </location>
</feature>
<dbReference type="PROSITE" id="PS51037">
    <property type="entry name" value="YEATS"/>
    <property type="match status" value="1"/>
</dbReference>
<dbReference type="InterPro" id="IPR024655">
    <property type="entry name" value="Asl1_glyco_hydro_catalytic"/>
</dbReference>
<dbReference type="InterPro" id="IPR017853">
    <property type="entry name" value="GH"/>
</dbReference>
<evidence type="ECO:0000313" key="5">
    <source>
        <dbReference type="EMBL" id="PPQ63912.1"/>
    </source>
</evidence>
<feature type="region of interest" description="Disordered" evidence="3">
    <location>
        <begin position="856"/>
        <end position="964"/>
    </location>
</feature>
<feature type="region of interest" description="Disordered" evidence="3">
    <location>
        <begin position="300"/>
        <end position="332"/>
    </location>
</feature>
<feature type="compositionally biased region" description="Basic residues" evidence="3">
    <location>
        <begin position="870"/>
        <end position="881"/>
    </location>
</feature>
<dbReference type="InterPro" id="IPR038704">
    <property type="entry name" value="YEAST_sf"/>
</dbReference>
<evidence type="ECO:0000256" key="2">
    <source>
        <dbReference type="PROSITE-ProRule" id="PRU00376"/>
    </source>
</evidence>
<feature type="compositionally biased region" description="Basic and acidic residues" evidence="3">
    <location>
        <begin position="300"/>
        <end position="321"/>
    </location>
</feature>
<evidence type="ECO:0000256" key="3">
    <source>
        <dbReference type="SAM" id="MobiDB-lite"/>
    </source>
</evidence>
<dbReference type="GO" id="GO:0071966">
    <property type="term" value="P:fungal-type cell wall polysaccharide metabolic process"/>
    <property type="evidence" value="ECO:0007669"/>
    <property type="project" value="TreeGrafter"/>
</dbReference>
<sequence>MDNPDAFSLSDFIADINADIDSEIDVRTRLAETLEARIAWAVILKEAAEGKAIGTASQSTFKDVAFETILANEENSQFLFASAPTPPPLPPTNQQVPRAAKKIASLGHKPKASFLYIRSSALNHSTNDSNHLYLLKCPSCGRTAFTSLQGLLNHARLSHSLEWGTHDECIRACAVPDNDMDISQGAEVGLGPSGVLAGLRTIFERAVGVSKGVINHQTQPTNSPTDSTQESTPSTQTQLNLTLGLHEESPALAPFLGKVAVRRQIAVHDEDVDIVSRESEPSPKHRWKMPFAHRSFREGLTKSYGDDSGHAISSDSKHQANDDSEIVQGAPERQHSRFHFVARIILADRSMWVSPGQERHSLHKRVADNQVADRRPSAEPSHTHKWMISVDAPSYAFHITSILKSVQVTPETNDSSAVSQPLPTSEPPFIVLGTSNAPFLAKIELAFTGTGRDGPNKLEQKITLHHWVDLDPLRSGNVFLGQEQILDIELDKHTQLNPVKTGYLPISSKVHWSLPTTEISHIPKARRSNSTFSPRYLLCSDVLNASGYEQTLTKLAKQYPLFVKGRQKPPPGVNQSYSNLLPSSLPQWAGFCLGRRKAIAWVRSQAICKAYEEIRLSSTDNTLNLIELKTADVYRWLSDNGMFPNNSVQQTVSGPEESHVKQEETQTLPTLSHTVDQWCTLCGKFVEPHRPDSQHSCNSMNIPRVSRLSRINARSILQEQQSLSHPPHHDFKHHPRSTRAAHPHLVLWVKEITESAKLSAFPTIRPVAPFHLDSLGDSFRDVDISLAPFTALSLAVQSMVKNLVECGLRVIEEQQNNATPTARHTEKTSAEAVSRKRLLTPTHILSGLSAYGRGDGGGDSTGHASAGHIHAAHRHMAHKLSCHAPHPTTTSVHTAQPQPTEALVQHTSSAPSPVHSVVNVVSSAHKPSSTSHSSSTHAPSSTRPLSAAASASPQTTKVPAVAKPTSLAKSLVPNNIKAGIAGGDAYPFVKDHIGWWYDWSPNPSKPGAPIAVPMLWGNGTVDRQDAERLVAFQHLSTVPPYVLGFEEPDCPSGSGSAGMSVEDGVAKWQSLIAPLGKKGAKLGSPSMCKQIDETWLAEFSQKISTPWDFTAVHINKNNMEGVAKVIEHYMAYGKPIWVTEFACVNDHPNFEPCTDQGEINKFIGDIVDYLQNNDQVYAYAYSNGLGLGDVWPMMNGNSLSESGKAYLAAISKYH</sequence>
<dbReference type="EMBL" id="NHTK01006104">
    <property type="protein sequence ID" value="PPQ63912.1"/>
    <property type="molecule type" value="Genomic_DNA"/>
</dbReference>
<feature type="compositionally biased region" description="Polar residues" evidence="3">
    <location>
        <begin position="887"/>
        <end position="899"/>
    </location>
</feature>
<dbReference type="PANTHER" id="PTHR34154">
    <property type="entry name" value="ALKALI-SENSITIVE LINKAGE PROTEIN 1"/>
    <property type="match status" value="1"/>
</dbReference>
<dbReference type="Pfam" id="PF11790">
    <property type="entry name" value="Glyco_hydro_cc"/>
    <property type="match status" value="1"/>
</dbReference>
<dbReference type="STRING" id="181874.A0A409VAJ3"/>
<evidence type="ECO:0000256" key="1">
    <source>
        <dbReference type="ARBA" id="ARBA00023242"/>
    </source>
</evidence>
<proteinExistence type="predicted"/>
<comment type="caution">
    <text evidence="5">The sequence shown here is derived from an EMBL/GenBank/DDBJ whole genome shotgun (WGS) entry which is preliminary data.</text>
</comment>
<accession>A0A409VAJ3</accession>
<evidence type="ECO:0000259" key="4">
    <source>
        <dbReference type="PROSITE" id="PS51037"/>
    </source>
</evidence>
<keyword evidence="6" id="KW-1185">Reference proteome</keyword>
<dbReference type="InterPro" id="IPR053183">
    <property type="entry name" value="ASL1"/>
</dbReference>
<dbReference type="InterPro" id="IPR055127">
    <property type="entry name" value="YEATS2_3HBD"/>
</dbReference>
<feature type="compositionally biased region" description="Low complexity" evidence="3">
    <location>
        <begin position="223"/>
        <end position="237"/>
    </location>
</feature>
<dbReference type="GO" id="GO:0009277">
    <property type="term" value="C:fungal-type cell wall"/>
    <property type="evidence" value="ECO:0007669"/>
    <property type="project" value="TreeGrafter"/>
</dbReference>
<name>A0A409VAJ3_9AGAR</name>
<dbReference type="Pfam" id="PF22951">
    <property type="entry name" value="3HBD"/>
    <property type="match status" value="1"/>
</dbReference>
<evidence type="ECO:0000313" key="6">
    <source>
        <dbReference type="Proteomes" id="UP000284842"/>
    </source>
</evidence>
<feature type="compositionally biased region" description="Low complexity" evidence="3">
    <location>
        <begin position="908"/>
        <end position="942"/>
    </location>
</feature>
<dbReference type="OrthoDB" id="1741717at2759"/>